<keyword evidence="2" id="KW-1185">Reference proteome</keyword>
<gene>
    <name evidence="1" type="ORF">K488DRAFT_79788</name>
</gene>
<proteinExistence type="predicted"/>
<accession>A0ACB8QET3</accession>
<reference evidence="1" key="2">
    <citation type="journal article" date="2022" name="New Phytol.">
        <title>Evolutionary transition to the ectomycorrhizal habit in the genomes of a hyperdiverse lineage of mushroom-forming fungi.</title>
        <authorList>
            <person name="Looney B."/>
            <person name="Miyauchi S."/>
            <person name="Morin E."/>
            <person name="Drula E."/>
            <person name="Courty P.E."/>
            <person name="Kohler A."/>
            <person name="Kuo A."/>
            <person name="LaButti K."/>
            <person name="Pangilinan J."/>
            <person name="Lipzen A."/>
            <person name="Riley R."/>
            <person name="Andreopoulos W."/>
            <person name="He G."/>
            <person name="Johnson J."/>
            <person name="Nolan M."/>
            <person name="Tritt A."/>
            <person name="Barry K.W."/>
            <person name="Grigoriev I.V."/>
            <person name="Nagy L.G."/>
            <person name="Hibbett D."/>
            <person name="Henrissat B."/>
            <person name="Matheny P.B."/>
            <person name="Labbe J."/>
            <person name="Martin F.M."/>
        </authorList>
    </citation>
    <scope>NUCLEOTIDE SEQUENCE</scope>
    <source>
        <strain evidence="1">EC-137</strain>
    </source>
</reference>
<sequence length="472" mass="52365">MSSSWPSHDLPIELFPLIVGHVVKASHLACICLVNKPFYALAVPLLYKRIVIRHWYTDWKRRVIRVFQTLADCPQLALHVNILGKGSHQELFIGDFPKGLKVTESDALLEICARALRNAEQLRSLIWTRDSSLSSEILNALAQNAHLTQLSINGNPGRRYDPAQLLGLTRLRELTLIMPSRSVVDILTSWAAILSGNLRSLTLICKESPWINDEKLMSWGVHLPTLERLNLVGCSKATHEDVWAIIRRNSHKLKALGLEVLTTAFDTAVFSSACLCAGGLTSLTSFTLTLQPTLLTSAFITQLVDLLSHSPLELFQLYAVTNAQDSTPAAILLSRIIAAHGQRLTKFSVHRIQLLPCAIDDVCAGCAGLQQLFFTASPSNLAQLGPILARALNLRAVHINLFPIPEHFQVYDYAAELVAYCGSTVTQFGMNTKVWQVARRVEEGADGEFFARPVLMPYEHPDVPEQFLVVRA</sequence>
<comment type="caution">
    <text evidence="1">The sequence shown here is derived from an EMBL/GenBank/DDBJ whole genome shotgun (WGS) entry which is preliminary data.</text>
</comment>
<reference evidence="1" key="1">
    <citation type="submission" date="2021-02" db="EMBL/GenBank/DDBJ databases">
        <authorList>
            <consortium name="DOE Joint Genome Institute"/>
            <person name="Ahrendt S."/>
            <person name="Looney B.P."/>
            <person name="Miyauchi S."/>
            <person name="Morin E."/>
            <person name="Drula E."/>
            <person name="Courty P.E."/>
            <person name="Chicoki N."/>
            <person name="Fauchery L."/>
            <person name="Kohler A."/>
            <person name="Kuo A."/>
            <person name="Labutti K."/>
            <person name="Pangilinan J."/>
            <person name="Lipzen A."/>
            <person name="Riley R."/>
            <person name="Andreopoulos W."/>
            <person name="He G."/>
            <person name="Johnson J."/>
            <person name="Barry K.W."/>
            <person name="Grigoriev I.V."/>
            <person name="Nagy L."/>
            <person name="Hibbett D."/>
            <person name="Henrissat B."/>
            <person name="Matheny P.B."/>
            <person name="Labbe J."/>
            <person name="Martin F."/>
        </authorList>
    </citation>
    <scope>NUCLEOTIDE SEQUENCE</scope>
    <source>
        <strain evidence="1">EC-137</strain>
    </source>
</reference>
<name>A0ACB8QET3_9AGAM</name>
<dbReference type="Proteomes" id="UP000814128">
    <property type="component" value="Unassembled WGS sequence"/>
</dbReference>
<organism evidence="1 2">
    <name type="scientific">Vararia minispora EC-137</name>
    <dbReference type="NCBI Taxonomy" id="1314806"/>
    <lineage>
        <taxon>Eukaryota</taxon>
        <taxon>Fungi</taxon>
        <taxon>Dikarya</taxon>
        <taxon>Basidiomycota</taxon>
        <taxon>Agaricomycotina</taxon>
        <taxon>Agaricomycetes</taxon>
        <taxon>Russulales</taxon>
        <taxon>Lachnocladiaceae</taxon>
        <taxon>Vararia</taxon>
    </lineage>
</organism>
<protein>
    <submittedName>
        <fullName evidence="1">Uncharacterized protein</fullName>
    </submittedName>
</protein>
<evidence type="ECO:0000313" key="2">
    <source>
        <dbReference type="Proteomes" id="UP000814128"/>
    </source>
</evidence>
<evidence type="ECO:0000313" key="1">
    <source>
        <dbReference type="EMBL" id="KAI0030157.1"/>
    </source>
</evidence>
<dbReference type="EMBL" id="MU273637">
    <property type="protein sequence ID" value="KAI0030157.1"/>
    <property type="molecule type" value="Genomic_DNA"/>
</dbReference>